<dbReference type="Proteomes" id="UP000018072">
    <property type="component" value="Unassembled WGS sequence"/>
</dbReference>
<dbReference type="STRING" id="1263103.BN741_01102"/>
<evidence type="ECO:0000256" key="1">
    <source>
        <dbReference type="ARBA" id="ARBA00022801"/>
    </source>
</evidence>
<reference evidence="2" key="1">
    <citation type="submission" date="2012-11" db="EMBL/GenBank/DDBJ databases">
        <title>Dependencies among metagenomic species, viruses, plasmids and units of genetic variation.</title>
        <authorList>
            <person name="Nielsen H.B."/>
            <person name="Almeida M."/>
            <person name="Juncker A.S."/>
            <person name="Rasmussen S."/>
            <person name="Li J."/>
            <person name="Sunagawa S."/>
            <person name="Plichta D."/>
            <person name="Gautier L."/>
            <person name="Le Chatelier E."/>
            <person name="Peletier E."/>
            <person name="Bonde I."/>
            <person name="Nielsen T."/>
            <person name="Manichanh C."/>
            <person name="Arumugam M."/>
            <person name="Batto J."/>
            <person name="Santos M.B.Q.D."/>
            <person name="Blom N."/>
            <person name="Borruel N."/>
            <person name="Burgdorf K.S."/>
            <person name="Boumezbeur F."/>
            <person name="Casellas F."/>
            <person name="Dore J."/>
            <person name="Guarner F."/>
            <person name="Hansen T."/>
            <person name="Hildebrand F."/>
            <person name="Kaas R.S."/>
            <person name="Kennedy S."/>
            <person name="Kristiansen K."/>
            <person name="Kultima J.R."/>
            <person name="Leonard P."/>
            <person name="Levenez F."/>
            <person name="Lund O."/>
            <person name="Moumen B."/>
            <person name="Le Paslier D."/>
            <person name="Pons N."/>
            <person name="Pedersen O."/>
            <person name="Prifti E."/>
            <person name="Qin J."/>
            <person name="Raes J."/>
            <person name="Tap J."/>
            <person name="Tims S."/>
            <person name="Ussery D.W."/>
            <person name="Yamada T."/>
            <person name="MetaHit consortium"/>
            <person name="Renault P."/>
            <person name="Sicheritz-Ponten T."/>
            <person name="Bork P."/>
            <person name="Wang J."/>
            <person name="Brunak S."/>
            <person name="Ehrlich S.D."/>
        </authorList>
    </citation>
    <scope>NUCLEOTIDE SEQUENCE [LARGE SCALE GENOMIC DNA]</scope>
</reference>
<gene>
    <name evidence="2" type="ORF">BN741_01102</name>
</gene>
<dbReference type="Pfam" id="PF04371">
    <property type="entry name" value="PAD_porph"/>
    <property type="match status" value="1"/>
</dbReference>
<evidence type="ECO:0008006" key="4">
    <source>
        <dbReference type="Google" id="ProtNLM"/>
    </source>
</evidence>
<sequence length="382" mass="42735">MLDFMQNENYILPAEWHRQACVQLTWPHEDTDWFPYLDDITETFVQIAKAVAHYEPLVIAAKHPDTVRAELEESLSDEEMENVRIYECDNNDTWARDHAFITLIPTVEGNGIHIGGAAVSAAPTEQTVRDYGKNAVASCRLLDFRFNGWGKKFAADKDNLINRTLYARGVFGGERVDCDDFVLEGGSIESDGRGTVLTTSVCLMAPNRNQPLSQAEVEQVLKERLCARKIVWFDHGQLIGDDTDGHIDTIVRICPDNTLLYVGCDDENDPQYADLHALEQQLKAATDADGKPYRLLRLPMPDALYDDGDRLPATYANFLIINGAVIVPTYAQEENDARALALVAEAFPGYDIIGIDSRTIVRQHGSIHCLTMQYPAECQLAK</sequence>
<protein>
    <recommendedName>
        <fullName evidence="4">Agmatine deiminase</fullName>
    </recommendedName>
</protein>
<dbReference type="EMBL" id="CBIT010000105">
    <property type="protein sequence ID" value="CDE31713.1"/>
    <property type="molecule type" value="Genomic_DNA"/>
</dbReference>
<organism evidence="2 3">
    <name type="scientific">Leyella stercorea CAG:629</name>
    <dbReference type="NCBI Taxonomy" id="1263103"/>
    <lineage>
        <taxon>Bacteria</taxon>
        <taxon>Pseudomonadati</taxon>
        <taxon>Bacteroidota</taxon>
        <taxon>Bacteroidia</taxon>
        <taxon>Bacteroidales</taxon>
        <taxon>Prevotellaceae</taxon>
        <taxon>Leyella</taxon>
    </lineage>
</organism>
<accession>R7GY93</accession>
<dbReference type="PANTHER" id="PTHR31377">
    <property type="entry name" value="AGMATINE DEIMINASE-RELATED"/>
    <property type="match status" value="1"/>
</dbReference>
<dbReference type="SUPFAM" id="SSF55909">
    <property type="entry name" value="Pentein"/>
    <property type="match status" value="1"/>
</dbReference>
<proteinExistence type="predicted"/>
<dbReference type="AlphaFoldDB" id="R7GY93"/>
<dbReference type="Gene3D" id="3.75.10.10">
    <property type="entry name" value="L-arginine/glycine Amidinotransferase, Chain A"/>
    <property type="match status" value="1"/>
</dbReference>
<evidence type="ECO:0000313" key="3">
    <source>
        <dbReference type="Proteomes" id="UP000018072"/>
    </source>
</evidence>
<dbReference type="GO" id="GO:0047632">
    <property type="term" value="F:agmatine deiminase activity"/>
    <property type="evidence" value="ECO:0007669"/>
    <property type="project" value="TreeGrafter"/>
</dbReference>
<name>R7GY93_9BACT</name>
<evidence type="ECO:0000313" key="2">
    <source>
        <dbReference type="EMBL" id="CDE31713.1"/>
    </source>
</evidence>
<dbReference type="PANTHER" id="PTHR31377:SF0">
    <property type="entry name" value="AGMATINE DEIMINASE-RELATED"/>
    <property type="match status" value="1"/>
</dbReference>
<keyword evidence="1" id="KW-0378">Hydrolase</keyword>
<dbReference type="GO" id="GO:0009446">
    <property type="term" value="P:putrescine biosynthetic process"/>
    <property type="evidence" value="ECO:0007669"/>
    <property type="project" value="InterPro"/>
</dbReference>
<dbReference type="GO" id="GO:0004668">
    <property type="term" value="F:protein-arginine deiminase activity"/>
    <property type="evidence" value="ECO:0007669"/>
    <property type="project" value="InterPro"/>
</dbReference>
<comment type="caution">
    <text evidence="2">The sequence shown here is derived from an EMBL/GenBank/DDBJ whole genome shotgun (WGS) entry which is preliminary data.</text>
</comment>
<dbReference type="InterPro" id="IPR007466">
    <property type="entry name" value="Peptidyl-Arg-deiminase_porph"/>
</dbReference>